<gene>
    <name evidence="2" type="ORF">A5760_14005</name>
</gene>
<dbReference type="AlphaFoldDB" id="A0A1A0VFP0"/>
<dbReference type="PROSITE" id="PS51819">
    <property type="entry name" value="VOC"/>
    <property type="match status" value="1"/>
</dbReference>
<evidence type="ECO:0000313" key="3">
    <source>
        <dbReference type="Proteomes" id="UP000091914"/>
    </source>
</evidence>
<evidence type="ECO:0000313" key="2">
    <source>
        <dbReference type="EMBL" id="OBB82065.1"/>
    </source>
</evidence>
<dbReference type="Pfam" id="PF00903">
    <property type="entry name" value="Glyoxalase"/>
    <property type="match status" value="1"/>
</dbReference>
<dbReference type="InterPro" id="IPR029068">
    <property type="entry name" value="Glyas_Bleomycin-R_OHBP_Dase"/>
</dbReference>
<dbReference type="EMBL" id="LZSX01000073">
    <property type="protein sequence ID" value="OBB82065.1"/>
    <property type="molecule type" value="Genomic_DNA"/>
</dbReference>
<sequence length="143" mass="15678">MRASVEVIILPVADPDRSLRFYRDQAGFTHDVDYAPTPEFRVIQLTPEGSGTSIQFGVGMTDAPSGSVRGLYLVVSDIEACRAELTGHGITVSEIRHKDTDGGWSGRFLPGTDPDRGDYASFADFRDPDGNAWVVQERNYKPA</sequence>
<organism evidence="2 3">
    <name type="scientific">Mycobacterium colombiense</name>
    <dbReference type="NCBI Taxonomy" id="339268"/>
    <lineage>
        <taxon>Bacteria</taxon>
        <taxon>Bacillati</taxon>
        <taxon>Actinomycetota</taxon>
        <taxon>Actinomycetes</taxon>
        <taxon>Mycobacteriales</taxon>
        <taxon>Mycobacteriaceae</taxon>
        <taxon>Mycobacterium</taxon>
        <taxon>Mycobacterium avium complex (MAC)</taxon>
    </lineage>
</organism>
<dbReference type="OrthoDB" id="485032at2"/>
<feature type="domain" description="VOC" evidence="1">
    <location>
        <begin position="4"/>
        <end position="138"/>
    </location>
</feature>
<dbReference type="InterPro" id="IPR037523">
    <property type="entry name" value="VOC_core"/>
</dbReference>
<protein>
    <submittedName>
        <fullName evidence="2">Glyoxalase</fullName>
    </submittedName>
</protein>
<dbReference type="RefSeq" id="WP_064882358.1">
    <property type="nucleotide sequence ID" value="NZ_LZSX01000073.1"/>
</dbReference>
<comment type="caution">
    <text evidence="2">The sequence shown here is derived from an EMBL/GenBank/DDBJ whole genome shotgun (WGS) entry which is preliminary data.</text>
</comment>
<dbReference type="Gene3D" id="3.10.180.10">
    <property type="entry name" value="2,3-Dihydroxybiphenyl 1,2-Dioxygenase, domain 1"/>
    <property type="match status" value="1"/>
</dbReference>
<evidence type="ECO:0000259" key="1">
    <source>
        <dbReference type="PROSITE" id="PS51819"/>
    </source>
</evidence>
<accession>A0A1A0VFP0</accession>
<dbReference type="SUPFAM" id="SSF54593">
    <property type="entry name" value="Glyoxalase/Bleomycin resistance protein/Dihydroxybiphenyl dioxygenase"/>
    <property type="match status" value="1"/>
</dbReference>
<proteinExistence type="predicted"/>
<dbReference type="InterPro" id="IPR004360">
    <property type="entry name" value="Glyas_Fos-R_dOase_dom"/>
</dbReference>
<reference evidence="2 3" key="1">
    <citation type="submission" date="2016-06" db="EMBL/GenBank/DDBJ databases">
        <authorList>
            <person name="Kjaerup R.B."/>
            <person name="Dalgaard T.S."/>
            <person name="Juul-Madsen H.R."/>
        </authorList>
    </citation>
    <scope>NUCLEOTIDE SEQUENCE [LARGE SCALE GENOMIC DNA]</scope>
    <source>
        <strain evidence="2 3">852002-51834_SCH5396731</strain>
    </source>
</reference>
<name>A0A1A0VFP0_9MYCO</name>
<dbReference type="Proteomes" id="UP000091914">
    <property type="component" value="Unassembled WGS sequence"/>
</dbReference>